<dbReference type="CDD" id="cd00609">
    <property type="entry name" value="AAT_like"/>
    <property type="match status" value="1"/>
</dbReference>
<gene>
    <name evidence="13" type="primary">hisC_1</name>
    <name evidence="11" type="synonym">hisC</name>
    <name evidence="13" type="ORF">VST7929_00821</name>
</gene>
<organism evidence="13 14">
    <name type="scientific">Vibrio stylophorae</name>
    <dbReference type="NCBI Taxonomy" id="659351"/>
    <lineage>
        <taxon>Bacteria</taxon>
        <taxon>Pseudomonadati</taxon>
        <taxon>Pseudomonadota</taxon>
        <taxon>Gammaproteobacteria</taxon>
        <taxon>Vibrionales</taxon>
        <taxon>Vibrionaceae</taxon>
        <taxon>Vibrio</taxon>
    </lineage>
</organism>
<evidence type="ECO:0000256" key="9">
    <source>
        <dbReference type="ARBA" id="ARBA00023102"/>
    </source>
</evidence>
<proteinExistence type="inferred from homology"/>
<dbReference type="InterPro" id="IPR005861">
    <property type="entry name" value="HisP_aminotrans"/>
</dbReference>
<comment type="pathway">
    <text evidence="2 11">Amino-acid biosynthesis; L-histidine biosynthesis; L-histidine from 5-phospho-alpha-D-ribose 1-diphosphate: step 7/9.</text>
</comment>
<comment type="similarity">
    <text evidence="3 11">Belongs to the class-II pyridoxal-phosphate-dependent aminotransferase family. Histidinol-phosphate aminotransferase subfamily.</text>
</comment>
<evidence type="ECO:0000256" key="1">
    <source>
        <dbReference type="ARBA" id="ARBA00001933"/>
    </source>
</evidence>
<comment type="caution">
    <text evidence="13">The sequence shown here is derived from an EMBL/GenBank/DDBJ whole genome shotgun (WGS) entry which is preliminary data.</text>
</comment>
<dbReference type="SUPFAM" id="SSF53383">
    <property type="entry name" value="PLP-dependent transferases"/>
    <property type="match status" value="1"/>
</dbReference>
<evidence type="ECO:0000256" key="3">
    <source>
        <dbReference type="ARBA" id="ARBA00007970"/>
    </source>
</evidence>
<dbReference type="Pfam" id="PF00155">
    <property type="entry name" value="Aminotran_1_2"/>
    <property type="match status" value="1"/>
</dbReference>
<keyword evidence="7 11" id="KW-0808">Transferase</keyword>
<dbReference type="InterPro" id="IPR004839">
    <property type="entry name" value="Aminotransferase_I/II_large"/>
</dbReference>
<dbReference type="Proteomes" id="UP000838672">
    <property type="component" value="Unassembled WGS sequence"/>
</dbReference>
<evidence type="ECO:0000256" key="2">
    <source>
        <dbReference type="ARBA" id="ARBA00005011"/>
    </source>
</evidence>
<keyword evidence="9 11" id="KW-0368">Histidine biosynthesis</keyword>
<evidence type="ECO:0000313" key="14">
    <source>
        <dbReference type="Proteomes" id="UP000838672"/>
    </source>
</evidence>
<keyword evidence="8 11" id="KW-0663">Pyridoxal phosphate</keyword>
<comment type="subunit">
    <text evidence="4 11">Homodimer.</text>
</comment>
<dbReference type="EC" id="2.6.1.9" evidence="11"/>
<dbReference type="PROSITE" id="PS00599">
    <property type="entry name" value="AA_TRANSFER_CLASS_2"/>
    <property type="match status" value="1"/>
</dbReference>
<feature type="domain" description="Aminotransferase class I/classII large" evidence="12">
    <location>
        <begin position="43"/>
        <end position="342"/>
    </location>
</feature>
<keyword evidence="6 11" id="KW-0028">Amino-acid biosynthesis</keyword>
<evidence type="ECO:0000313" key="13">
    <source>
        <dbReference type="EMBL" id="CAH0532971.1"/>
    </source>
</evidence>
<keyword evidence="14" id="KW-1185">Reference proteome</keyword>
<accession>A0ABN8DP56</accession>
<evidence type="ECO:0000256" key="4">
    <source>
        <dbReference type="ARBA" id="ARBA00011738"/>
    </source>
</evidence>
<comment type="cofactor">
    <cofactor evidence="1 11">
        <name>pyridoxal 5'-phosphate</name>
        <dbReference type="ChEBI" id="CHEBI:597326"/>
    </cofactor>
</comment>
<evidence type="ECO:0000256" key="5">
    <source>
        <dbReference type="ARBA" id="ARBA00022576"/>
    </source>
</evidence>
<dbReference type="NCBIfam" id="TIGR01141">
    <property type="entry name" value="hisC"/>
    <property type="match status" value="1"/>
</dbReference>
<dbReference type="HAMAP" id="MF_01023">
    <property type="entry name" value="HisC_aminotrans_2"/>
    <property type="match status" value="1"/>
</dbReference>
<dbReference type="InterPro" id="IPR015424">
    <property type="entry name" value="PyrdxlP-dep_Trfase"/>
</dbReference>
<evidence type="ECO:0000256" key="6">
    <source>
        <dbReference type="ARBA" id="ARBA00022605"/>
    </source>
</evidence>
<feature type="modified residue" description="N6-(pyridoxal phosphate)lysine" evidence="11">
    <location>
        <position position="210"/>
    </location>
</feature>
<dbReference type="PANTHER" id="PTHR42885:SF2">
    <property type="entry name" value="HISTIDINOL-PHOSPHATE AMINOTRANSFERASE"/>
    <property type="match status" value="1"/>
</dbReference>
<dbReference type="PANTHER" id="PTHR42885">
    <property type="entry name" value="HISTIDINOL-PHOSPHATE AMINOTRANSFERASE-RELATED"/>
    <property type="match status" value="1"/>
</dbReference>
<dbReference type="InterPro" id="IPR015422">
    <property type="entry name" value="PyrdxlP-dep_Trfase_small"/>
</dbReference>
<comment type="catalytic activity">
    <reaction evidence="10 11">
        <text>L-histidinol phosphate + 2-oxoglutarate = 3-(imidazol-4-yl)-2-oxopropyl phosphate + L-glutamate</text>
        <dbReference type="Rhea" id="RHEA:23744"/>
        <dbReference type="ChEBI" id="CHEBI:16810"/>
        <dbReference type="ChEBI" id="CHEBI:29985"/>
        <dbReference type="ChEBI" id="CHEBI:57766"/>
        <dbReference type="ChEBI" id="CHEBI:57980"/>
        <dbReference type="EC" id="2.6.1.9"/>
    </reaction>
</comment>
<dbReference type="Gene3D" id="3.40.640.10">
    <property type="entry name" value="Type I PLP-dependent aspartate aminotransferase-like (Major domain)"/>
    <property type="match status" value="1"/>
</dbReference>
<evidence type="ECO:0000259" key="12">
    <source>
        <dbReference type="Pfam" id="PF00155"/>
    </source>
</evidence>
<dbReference type="InterPro" id="IPR001917">
    <property type="entry name" value="Aminotrans_II_pyridoxalP_BS"/>
</dbReference>
<dbReference type="Gene3D" id="3.90.1150.10">
    <property type="entry name" value="Aspartate Aminotransferase, domain 1"/>
    <property type="match status" value="1"/>
</dbReference>
<protein>
    <recommendedName>
        <fullName evidence="11">Histidinol-phosphate aminotransferase</fullName>
        <ecNumber evidence="11">2.6.1.9</ecNumber>
    </recommendedName>
    <alternativeName>
        <fullName evidence="11">Imidazole acetol-phosphate transaminase</fullName>
    </alternativeName>
</protein>
<dbReference type="EMBL" id="CAKLDI010000001">
    <property type="protein sequence ID" value="CAH0532971.1"/>
    <property type="molecule type" value="Genomic_DNA"/>
</dbReference>
<dbReference type="InterPro" id="IPR015421">
    <property type="entry name" value="PyrdxlP-dep_Trfase_major"/>
</dbReference>
<evidence type="ECO:0000256" key="8">
    <source>
        <dbReference type="ARBA" id="ARBA00022898"/>
    </source>
</evidence>
<reference evidence="13" key="1">
    <citation type="submission" date="2021-11" db="EMBL/GenBank/DDBJ databases">
        <authorList>
            <person name="Rodrigo-Torres L."/>
            <person name="Arahal R. D."/>
            <person name="Lucena T."/>
        </authorList>
    </citation>
    <scope>NUCLEOTIDE SEQUENCE</scope>
    <source>
        <strain evidence="13">CECT 7929</strain>
    </source>
</reference>
<sequence length="353" mass="39311">MSIEQLARKNVQALTPYLSARRLGGSGDVWLNANESPFVHDYQIDCARLNRYSECQPQPLIDAYAQYAGVRSEQTLVSRGADEGIELLVRTFCEAGEKILYCPPTYGMYRICAETAGIGEVVIPLTDDWQLDESAILANLDQVKLVFICSPNNPTGNLIDRAAIERILQACANQALVVVDEAYIDFCLDQSMATLLDQYDNLVILRTLSKAFALAGLRCGFTLANPNVIEMLLKVIAPYPMPVPVTDIACQALSSQGLARMRQEMRTLNDNRNWLKQALEAMPQARVNTGMGNYLLIHFDQGDALFDALWHQGIILRRSPVKDAIRISIGNRQECERTLTAIQGFYQTQCVNA</sequence>
<evidence type="ECO:0000256" key="11">
    <source>
        <dbReference type="HAMAP-Rule" id="MF_01023"/>
    </source>
</evidence>
<dbReference type="GO" id="GO:0004400">
    <property type="term" value="F:histidinol-phosphate transaminase activity"/>
    <property type="evidence" value="ECO:0007669"/>
    <property type="project" value="UniProtKB-EC"/>
</dbReference>
<evidence type="ECO:0000256" key="7">
    <source>
        <dbReference type="ARBA" id="ARBA00022679"/>
    </source>
</evidence>
<keyword evidence="5 11" id="KW-0032">Aminotransferase</keyword>
<evidence type="ECO:0000256" key="10">
    <source>
        <dbReference type="ARBA" id="ARBA00047481"/>
    </source>
</evidence>
<name>A0ABN8DP56_9VIBR</name>